<proteinExistence type="predicted"/>
<name>S7TQI9_DESML</name>
<protein>
    <recommendedName>
        <fullName evidence="3">Polysaccharide deacetylase</fullName>
    </recommendedName>
</protein>
<dbReference type="SUPFAM" id="SSF88713">
    <property type="entry name" value="Glycoside hydrolase/deacetylase"/>
    <property type="match status" value="1"/>
</dbReference>
<evidence type="ECO:0000313" key="1">
    <source>
        <dbReference type="EMBL" id="EPR39236.1"/>
    </source>
</evidence>
<dbReference type="Proteomes" id="UP000014977">
    <property type="component" value="Unassembled WGS sequence"/>
</dbReference>
<dbReference type="InterPro" id="IPR049591">
    <property type="entry name" value="CE4_u4-like"/>
</dbReference>
<dbReference type="InterPro" id="IPR011330">
    <property type="entry name" value="Glyco_hydro/deAcase_b/a-brl"/>
</dbReference>
<evidence type="ECO:0008006" key="3">
    <source>
        <dbReference type="Google" id="ProtNLM"/>
    </source>
</evidence>
<dbReference type="EMBL" id="ATHJ01000091">
    <property type="protein sequence ID" value="EPR39236.1"/>
    <property type="molecule type" value="Genomic_DNA"/>
</dbReference>
<organism evidence="1 2">
    <name type="scientific">Desulfococcus multivorans DSM 2059</name>
    <dbReference type="NCBI Taxonomy" id="1121405"/>
    <lineage>
        <taxon>Bacteria</taxon>
        <taxon>Pseudomonadati</taxon>
        <taxon>Thermodesulfobacteriota</taxon>
        <taxon>Desulfobacteria</taxon>
        <taxon>Desulfobacterales</taxon>
        <taxon>Desulfococcaceae</taxon>
        <taxon>Desulfococcus</taxon>
    </lineage>
</organism>
<dbReference type="GO" id="GO:0005975">
    <property type="term" value="P:carbohydrate metabolic process"/>
    <property type="evidence" value="ECO:0007669"/>
    <property type="project" value="InterPro"/>
</dbReference>
<reference evidence="1 2" key="1">
    <citation type="journal article" date="2013" name="Genome Announc.">
        <title>Draft genome sequences for three mercury-methylating, sulfate-reducing bacteria.</title>
        <authorList>
            <person name="Brown S.D."/>
            <person name="Hurt R.A.Jr."/>
            <person name="Gilmour C.C."/>
            <person name="Elias D.A."/>
        </authorList>
    </citation>
    <scope>NUCLEOTIDE SEQUENCE [LARGE SCALE GENOMIC DNA]</scope>
    <source>
        <strain evidence="1 2">DSM 2059</strain>
    </source>
</reference>
<gene>
    <name evidence="1" type="ORF">dsmv_2740</name>
</gene>
<dbReference type="PATRIC" id="fig|1121405.3.peg.2408"/>
<accession>S7TQI9</accession>
<keyword evidence="2" id="KW-1185">Reference proteome</keyword>
<dbReference type="Gene3D" id="3.20.20.370">
    <property type="entry name" value="Glycoside hydrolase/deacetylase"/>
    <property type="match status" value="1"/>
</dbReference>
<evidence type="ECO:0000313" key="2">
    <source>
        <dbReference type="Proteomes" id="UP000014977"/>
    </source>
</evidence>
<dbReference type="CDD" id="cd10928">
    <property type="entry name" value="CE4_u4"/>
    <property type="match status" value="1"/>
</dbReference>
<dbReference type="eggNOG" id="COG0726">
    <property type="taxonomic scope" value="Bacteria"/>
</dbReference>
<comment type="caution">
    <text evidence="1">The sequence shown here is derived from an EMBL/GenBank/DDBJ whole genome shotgun (WGS) entry which is preliminary data.</text>
</comment>
<dbReference type="AlphaFoldDB" id="S7TQI9"/>
<dbReference type="RefSeq" id="WP_020877497.1">
    <property type="nucleotide sequence ID" value="NZ_ATHJ01000091.1"/>
</dbReference>
<sequence length="277" mass="31011">MTMEPAVIWHARPNRLRDRLWRAVDQGLADCAAASPAVFFRADDIGVPGRHFARLASLFARHRTPLSLAVVPAWLTPERWHALRTAAPGGRDLWCWHQHGWRHVSHAVSGKKQEFGSRRGGDRIARDLRLGKARLTAVMEDDFFPGFTPPWNRCGPEALQQLREQGFRFISRSRGALPPPPEGLPDFPVNVDLHTRKETLPENGWERLFSEIRDGIAGGCCGVMIHHQRMNDAAFDFLGMMLSKISGVARLKRVHLGHLAEARGYGYGIRPVGGSLS</sequence>